<organism evidence="2">
    <name type="scientific">marine metagenome</name>
    <dbReference type="NCBI Taxonomy" id="408172"/>
    <lineage>
        <taxon>unclassified sequences</taxon>
        <taxon>metagenomes</taxon>
        <taxon>ecological metagenomes</taxon>
    </lineage>
</organism>
<name>A0A382SA03_9ZZZZ</name>
<dbReference type="Pfam" id="PF13378">
    <property type="entry name" value="MR_MLE_C"/>
    <property type="match status" value="1"/>
</dbReference>
<protein>
    <recommendedName>
        <fullName evidence="1">Mandelate racemase/muconate lactonizing enzyme C-terminal domain-containing protein</fullName>
    </recommendedName>
</protein>
<reference evidence="2" key="1">
    <citation type="submission" date="2018-05" db="EMBL/GenBank/DDBJ databases">
        <authorList>
            <person name="Lanie J.A."/>
            <person name="Ng W.-L."/>
            <person name="Kazmierczak K.M."/>
            <person name="Andrzejewski T.M."/>
            <person name="Davidsen T.M."/>
            <person name="Wayne K.J."/>
            <person name="Tettelin H."/>
            <person name="Glass J.I."/>
            <person name="Rusch D."/>
            <person name="Podicherti R."/>
            <person name="Tsui H.-C.T."/>
            <person name="Winkler M.E."/>
        </authorList>
    </citation>
    <scope>NUCLEOTIDE SEQUENCE</scope>
</reference>
<proteinExistence type="predicted"/>
<dbReference type="SFLD" id="SFLDS00001">
    <property type="entry name" value="Enolase"/>
    <property type="match status" value="1"/>
</dbReference>
<feature type="domain" description="Mandelate racemase/muconate lactonizing enzyme C-terminal" evidence="1">
    <location>
        <begin position="12"/>
        <end position="108"/>
    </location>
</feature>
<dbReference type="EMBL" id="UINC01127342">
    <property type="protein sequence ID" value="SVD06392.1"/>
    <property type="molecule type" value="Genomic_DNA"/>
</dbReference>
<feature type="non-terminal residue" evidence="2">
    <location>
        <position position="1"/>
    </location>
</feature>
<dbReference type="AlphaFoldDB" id="A0A382SA03"/>
<dbReference type="PANTHER" id="PTHR48080">
    <property type="entry name" value="D-GALACTONATE DEHYDRATASE-RELATED"/>
    <property type="match status" value="1"/>
</dbReference>
<gene>
    <name evidence="2" type="ORF">METZ01_LOCUS359246</name>
</gene>
<dbReference type="InterPro" id="IPR013342">
    <property type="entry name" value="Mandelate_racemase_C"/>
</dbReference>
<dbReference type="InterPro" id="IPR036849">
    <property type="entry name" value="Enolase-like_C_sf"/>
</dbReference>
<dbReference type="SMART" id="SM00922">
    <property type="entry name" value="MR_MLE"/>
    <property type="match status" value="1"/>
</dbReference>
<dbReference type="Gene3D" id="3.20.20.120">
    <property type="entry name" value="Enolase-like C-terminal domain"/>
    <property type="match status" value="1"/>
</dbReference>
<accession>A0A382SA03</accession>
<dbReference type="SUPFAM" id="SSF51604">
    <property type="entry name" value="Enolase C-terminal domain-like"/>
    <property type="match status" value="1"/>
</dbReference>
<evidence type="ECO:0000259" key="1">
    <source>
        <dbReference type="SMART" id="SM00922"/>
    </source>
</evidence>
<dbReference type="InterPro" id="IPR034593">
    <property type="entry name" value="DgoD-like"/>
</dbReference>
<sequence>VDYFCYLSADSPDSVAAQAQRATAAGYSVFYLKVGVDLDLELAMVAALRQAIGAEGKIRIDANGAWSVAEAVRNLDAFDRHQIDFAEQPVSQDPIRNMVELKQKVRVPLAANEGLWRLADVWEVIRARAADVLCFSPYWVGTLAAFHRLSHAAANEGLAVCRHTHGELGLMAAASHHLCLTLPNLLIGNQQTAALMDGDILTEDLPIAKSPVWGIPTGTGLGVEVDFSKVEKYQQAYNENGQFLPYQPEMFDD</sequence>
<dbReference type="InterPro" id="IPR029065">
    <property type="entry name" value="Enolase_C-like"/>
</dbReference>
<evidence type="ECO:0000313" key="2">
    <source>
        <dbReference type="EMBL" id="SVD06392.1"/>
    </source>
</evidence>